<accession>A0A1W1VYH3</accession>
<keyword evidence="6" id="KW-0547">Nucleotide-binding</keyword>
<dbReference type="InterPro" id="IPR002934">
    <property type="entry name" value="Polymerase_NTP_transf_dom"/>
</dbReference>
<sequence length="95" mass="10767">MDMEKIREIAVPILQRHGVAKAFVFGSYAKGKQGEDSDIDILIEYAPGARKSLLTHAKLINELREALQKDVDVVTEASLSPYFREKVLRERRAIL</sequence>
<evidence type="ECO:0000256" key="5">
    <source>
        <dbReference type="ARBA" id="ARBA00022723"/>
    </source>
</evidence>
<dbReference type="SUPFAM" id="SSF81301">
    <property type="entry name" value="Nucleotidyltransferase"/>
    <property type="match status" value="1"/>
</dbReference>
<dbReference type="Gene3D" id="3.30.460.10">
    <property type="entry name" value="Beta Polymerase, domain 2"/>
    <property type="match status" value="1"/>
</dbReference>
<dbReference type="AlphaFoldDB" id="A0A1W1VYH3"/>
<keyword evidence="4" id="KW-0548">Nucleotidyltransferase</keyword>
<dbReference type="InterPro" id="IPR043519">
    <property type="entry name" value="NT_sf"/>
</dbReference>
<dbReference type="CDD" id="cd05403">
    <property type="entry name" value="NT_KNTase_like"/>
    <property type="match status" value="1"/>
</dbReference>
<comment type="cofactor">
    <cofactor evidence="1">
        <name>Mg(2+)</name>
        <dbReference type="ChEBI" id="CHEBI:18420"/>
    </cofactor>
</comment>
<evidence type="ECO:0000256" key="6">
    <source>
        <dbReference type="ARBA" id="ARBA00022741"/>
    </source>
</evidence>
<evidence type="ECO:0000256" key="4">
    <source>
        <dbReference type="ARBA" id="ARBA00022695"/>
    </source>
</evidence>
<keyword evidence="12" id="KW-1185">Reference proteome</keyword>
<dbReference type="Pfam" id="PF01909">
    <property type="entry name" value="NTP_transf_2"/>
    <property type="match status" value="1"/>
</dbReference>
<evidence type="ECO:0000256" key="9">
    <source>
        <dbReference type="ARBA" id="ARBA00038276"/>
    </source>
</evidence>
<dbReference type="Proteomes" id="UP000192569">
    <property type="component" value="Chromosome I"/>
</dbReference>
<evidence type="ECO:0000256" key="2">
    <source>
        <dbReference type="ARBA" id="ARBA00022649"/>
    </source>
</evidence>
<dbReference type="OrthoDB" id="90159at2"/>
<evidence type="ECO:0000259" key="10">
    <source>
        <dbReference type="Pfam" id="PF01909"/>
    </source>
</evidence>
<dbReference type="InterPro" id="IPR052038">
    <property type="entry name" value="Type-VII_TA_antitoxin"/>
</dbReference>
<organism evidence="11 12">
    <name type="scientific">Thermanaeromonas toyohensis ToBE</name>
    <dbReference type="NCBI Taxonomy" id="698762"/>
    <lineage>
        <taxon>Bacteria</taxon>
        <taxon>Bacillati</taxon>
        <taxon>Bacillota</taxon>
        <taxon>Clostridia</taxon>
        <taxon>Neomoorellales</taxon>
        <taxon>Neomoorellaceae</taxon>
        <taxon>Thermanaeromonas</taxon>
    </lineage>
</organism>
<reference evidence="11 12" key="1">
    <citation type="submission" date="2017-04" db="EMBL/GenBank/DDBJ databases">
        <authorList>
            <person name="Afonso C.L."/>
            <person name="Miller P.J."/>
            <person name="Scott M.A."/>
            <person name="Spackman E."/>
            <person name="Goraichik I."/>
            <person name="Dimitrov K.M."/>
            <person name="Suarez D.L."/>
            <person name="Swayne D.E."/>
        </authorList>
    </citation>
    <scope>NUCLEOTIDE SEQUENCE [LARGE SCALE GENOMIC DNA]</scope>
    <source>
        <strain evidence="11 12">ToBE</strain>
    </source>
</reference>
<evidence type="ECO:0000313" key="11">
    <source>
        <dbReference type="EMBL" id="SMB98303.1"/>
    </source>
</evidence>
<dbReference type="RefSeq" id="WP_157109941.1">
    <property type="nucleotide sequence ID" value="NZ_LT838272.1"/>
</dbReference>
<dbReference type="PANTHER" id="PTHR33571:SF14">
    <property type="entry name" value="PROTEIN ADENYLYLTRANSFERASE MJ0435-RELATED"/>
    <property type="match status" value="1"/>
</dbReference>
<dbReference type="PANTHER" id="PTHR33571">
    <property type="entry name" value="SSL8005 PROTEIN"/>
    <property type="match status" value="1"/>
</dbReference>
<keyword evidence="5" id="KW-0479">Metal-binding</keyword>
<evidence type="ECO:0000256" key="8">
    <source>
        <dbReference type="ARBA" id="ARBA00022842"/>
    </source>
</evidence>
<keyword evidence="2" id="KW-1277">Toxin-antitoxin system</keyword>
<evidence type="ECO:0000256" key="7">
    <source>
        <dbReference type="ARBA" id="ARBA00022840"/>
    </source>
</evidence>
<dbReference type="EMBL" id="LT838272">
    <property type="protein sequence ID" value="SMB98303.1"/>
    <property type="molecule type" value="Genomic_DNA"/>
</dbReference>
<name>A0A1W1VYH3_9FIRM</name>
<comment type="similarity">
    <text evidence="9">Belongs to the MntA antitoxin family.</text>
</comment>
<evidence type="ECO:0000256" key="1">
    <source>
        <dbReference type="ARBA" id="ARBA00001946"/>
    </source>
</evidence>
<keyword evidence="3" id="KW-0808">Transferase</keyword>
<dbReference type="GO" id="GO:0016779">
    <property type="term" value="F:nucleotidyltransferase activity"/>
    <property type="evidence" value="ECO:0007669"/>
    <property type="project" value="UniProtKB-KW"/>
</dbReference>
<keyword evidence="8" id="KW-0460">Magnesium</keyword>
<dbReference type="GO" id="GO:0005524">
    <property type="term" value="F:ATP binding"/>
    <property type="evidence" value="ECO:0007669"/>
    <property type="project" value="UniProtKB-KW"/>
</dbReference>
<evidence type="ECO:0000256" key="3">
    <source>
        <dbReference type="ARBA" id="ARBA00022679"/>
    </source>
</evidence>
<proteinExistence type="inferred from homology"/>
<feature type="domain" description="Polymerase nucleotidyl transferase" evidence="10">
    <location>
        <begin position="13"/>
        <end position="93"/>
    </location>
</feature>
<dbReference type="GO" id="GO:0046872">
    <property type="term" value="F:metal ion binding"/>
    <property type="evidence" value="ECO:0007669"/>
    <property type="project" value="UniProtKB-KW"/>
</dbReference>
<protein>
    <recommendedName>
        <fullName evidence="10">Polymerase nucleotidyl transferase domain-containing protein</fullName>
    </recommendedName>
</protein>
<keyword evidence="7" id="KW-0067">ATP-binding</keyword>
<dbReference type="STRING" id="698762.SAMN00808754_2260"/>
<gene>
    <name evidence="11" type="ORF">SAMN00808754_2260</name>
</gene>
<evidence type="ECO:0000313" key="12">
    <source>
        <dbReference type="Proteomes" id="UP000192569"/>
    </source>
</evidence>